<name>A0A3A9YAM9_9ACTN</name>
<keyword evidence="2" id="KW-0472">Membrane</keyword>
<evidence type="ECO:0000256" key="2">
    <source>
        <dbReference type="SAM" id="Phobius"/>
    </source>
</evidence>
<organism evidence="4 5">
    <name type="scientific">Micromonospora musae</name>
    <dbReference type="NCBI Taxonomy" id="1894970"/>
    <lineage>
        <taxon>Bacteria</taxon>
        <taxon>Bacillati</taxon>
        <taxon>Actinomycetota</taxon>
        <taxon>Actinomycetes</taxon>
        <taxon>Micromonosporales</taxon>
        <taxon>Micromonosporaceae</taxon>
        <taxon>Micromonospora</taxon>
    </lineage>
</organism>
<feature type="region of interest" description="Disordered" evidence="1">
    <location>
        <begin position="390"/>
        <end position="438"/>
    </location>
</feature>
<keyword evidence="3" id="KW-0732">Signal</keyword>
<proteinExistence type="predicted"/>
<comment type="caution">
    <text evidence="4">The sequence shown here is derived from an EMBL/GenBank/DDBJ whole genome shotgun (WGS) entry which is preliminary data.</text>
</comment>
<accession>A0A3A9YAM9</accession>
<keyword evidence="2" id="KW-0812">Transmembrane</keyword>
<gene>
    <name evidence="4" type="ORF">D7044_08925</name>
</gene>
<evidence type="ECO:0000256" key="3">
    <source>
        <dbReference type="SAM" id="SignalP"/>
    </source>
</evidence>
<dbReference type="Proteomes" id="UP000275865">
    <property type="component" value="Unassembled WGS sequence"/>
</dbReference>
<feature type="compositionally biased region" description="Low complexity" evidence="1">
    <location>
        <begin position="64"/>
        <end position="75"/>
    </location>
</feature>
<sequence>MRLLASIAAGIALLGASPAPITSVPVTSAATGSWSNASTLTAASTAPLDSALASGAAVPALAAPTPSIPAGQPGTSAPPSPASPGPTAVTWGVAPSSAKGPNGRAAFNYKLDPGATLTDYVAVTNHSTRPLTLSLYASDAFTTKQGGFDLLAGGQQPTDVGSWVRLPSRTLTIPSTSRLDVPFTLTVPRNATPGDHAGGIVASLAATAADAQGSQVSVDHRVGARIYLRVTGELQPALTVENLRVQHTGSLNPLAGGTLSATFTVRNTGNARLSGQPALGVAGPFGLARRSVDGAALPEILPGGELTTTVPMSGALPLIRLTASATVTPAAVGDQVLDPPPRAGAAEATVWAVPWPQLALLALLALAGWALIVARRRRAAQLAQAVAAAREEGRAQAGREAGQAPDGPDATADTGTSVQPQAAGDGGTRTRQPPDAGR</sequence>
<evidence type="ECO:0000256" key="1">
    <source>
        <dbReference type="SAM" id="MobiDB-lite"/>
    </source>
</evidence>
<feature type="chain" id="PRO_5038971166" evidence="3">
    <location>
        <begin position="22"/>
        <end position="438"/>
    </location>
</feature>
<feature type="region of interest" description="Disordered" evidence="1">
    <location>
        <begin position="64"/>
        <end position="88"/>
    </location>
</feature>
<dbReference type="EMBL" id="RAZT01000004">
    <property type="protein sequence ID" value="RKN33863.1"/>
    <property type="molecule type" value="Genomic_DNA"/>
</dbReference>
<keyword evidence="2" id="KW-1133">Transmembrane helix</keyword>
<reference evidence="4 5" key="1">
    <citation type="submission" date="2018-09" db="EMBL/GenBank/DDBJ databases">
        <title>Micromonospora sp. nov. MS1-9, isolated from a root of Musa sp.</title>
        <authorList>
            <person name="Kuncharoen N."/>
            <person name="Kudo T."/>
            <person name="Ohkuma M."/>
            <person name="Yuki M."/>
            <person name="Tanasupawat S."/>
        </authorList>
    </citation>
    <scope>NUCLEOTIDE SEQUENCE [LARGE SCALE GENOMIC DNA]</scope>
    <source>
        <strain evidence="4 5">MS1-9</strain>
    </source>
</reference>
<feature type="compositionally biased region" description="Low complexity" evidence="1">
    <location>
        <begin position="395"/>
        <end position="404"/>
    </location>
</feature>
<dbReference type="AlphaFoldDB" id="A0A3A9YAM9"/>
<evidence type="ECO:0000313" key="5">
    <source>
        <dbReference type="Proteomes" id="UP000275865"/>
    </source>
</evidence>
<feature type="transmembrane region" description="Helical" evidence="2">
    <location>
        <begin position="355"/>
        <end position="374"/>
    </location>
</feature>
<feature type="signal peptide" evidence="3">
    <location>
        <begin position="1"/>
        <end position="21"/>
    </location>
</feature>
<protein>
    <submittedName>
        <fullName evidence="4">DUF916 domain-containing protein</fullName>
    </submittedName>
</protein>
<evidence type="ECO:0000313" key="4">
    <source>
        <dbReference type="EMBL" id="RKN33863.1"/>
    </source>
</evidence>